<keyword evidence="6" id="KW-0460">Magnesium</keyword>
<dbReference type="EMBL" id="VTER01000007">
    <property type="protein sequence ID" value="TYS46844.1"/>
    <property type="molecule type" value="Genomic_DNA"/>
</dbReference>
<dbReference type="GO" id="GO:0009401">
    <property type="term" value="P:phosphoenolpyruvate-dependent sugar phosphotransferase system"/>
    <property type="evidence" value="ECO:0007669"/>
    <property type="project" value="UniProtKB-KW"/>
</dbReference>
<evidence type="ECO:0000256" key="7">
    <source>
        <dbReference type="PROSITE-ProRule" id="PRU00418"/>
    </source>
</evidence>
<keyword evidence="2" id="KW-0762">Sugar transport</keyword>
<dbReference type="CDD" id="cd00215">
    <property type="entry name" value="PTS_IIA_lac"/>
    <property type="match status" value="1"/>
</dbReference>
<sequence length="109" mass="11658">MASIEETIFQIILHGGNGKSSAMEAIAAAKSGDIAGARKKIEEAANELNSAHLIQTSLIQREVRGESTEITLLMVHAQDHLMNAITIKDMAGEFVDLYEHVNLSGGVNA</sequence>
<evidence type="ECO:0000313" key="8">
    <source>
        <dbReference type="EMBL" id="TYS46844.1"/>
    </source>
</evidence>
<name>A0A5D4RA05_9BACI</name>
<dbReference type="InterPro" id="IPR036542">
    <property type="entry name" value="PTS_IIA_lac/cel_sf"/>
</dbReference>
<proteinExistence type="predicted"/>
<dbReference type="Proteomes" id="UP000322139">
    <property type="component" value="Unassembled WGS sequence"/>
</dbReference>
<evidence type="ECO:0000256" key="1">
    <source>
        <dbReference type="ARBA" id="ARBA00022448"/>
    </source>
</evidence>
<dbReference type="GO" id="GO:0046872">
    <property type="term" value="F:metal ion binding"/>
    <property type="evidence" value="ECO:0007669"/>
    <property type="project" value="UniProtKB-KW"/>
</dbReference>
<protein>
    <submittedName>
        <fullName evidence="8">PTS lactose/cellobiose transporter subunit IIA</fullName>
    </submittedName>
</protein>
<comment type="cofactor">
    <cofactor evidence="6">
        <name>Mg(2+)</name>
        <dbReference type="ChEBI" id="CHEBI:18420"/>
    </cofactor>
    <text evidence="6">Binds 1 Mg(2+) ion per trimer.</text>
</comment>
<dbReference type="PANTHER" id="PTHR34382:SF7">
    <property type="entry name" value="PTS SYSTEM N,N'-DIACETYLCHITOBIOSE-SPECIFIC EIIA COMPONENT"/>
    <property type="match status" value="1"/>
</dbReference>
<dbReference type="SUPFAM" id="SSF46973">
    <property type="entry name" value="Enzyme IIa from lactose specific PTS, IIa-lac"/>
    <property type="match status" value="1"/>
</dbReference>
<dbReference type="InterPro" id="IPR003188">
    <property type="entry name" value="PTS_IIA_lac/cel"/>
</dbReference>
<evidence type="ECO:0000256" key="4">
    <source>
        <dbReference type="ARBA" id="ARBA00022683"/>
    </source>
</evidence>
<feature type="binding site" evidence="6">
    <location>
        <position position="79"/>
    </location>
    <ligand>
        <name>Mg(2+)</name>
        <dbReference type="ChEBI" id="CHEBI:18420"/>
        <note>ligand shared between all trimeric partners</note>
    </ligand>
</feature>
<dbReference type="Pfam" id="PF02255">
    <property type="entry name" value="PTS_IIA"/>
    <property type="match status" value="1"/>
</dbReference>
<dbReference type="RefSeq" id="WP_148975580.1">
    <property type="nucleotide sequence ID" value="NZ_CP160000.1"/>
</dbReference>
<dbReference type="GO" id="GO:0016740">
    <property type="term" value="F:transferase activity"/>
    <property type="evidence" value="ECO:0007669"/>
    <property type="project" value="UniProtKB-KW"/>
</dbReference>
<dbReference type="GeneID" id="97349281"/>
<comment type="caution">
    <text evidence="8">The sequence shown here is derived from an EMBL/GenBank/DDBJ whole genome shotgun (WGS) entry which is preliminary data.</text>
</comment>
<feature type="modified residue" description="Phosphohistidine; by HPr" evidence="7">
    <location>
        <position position="76"/>
    </location>
</feature>
<reference evidence="8 9" key="1">
    <citation type="submission" date="2019-08" db="EMBL/GenBank/DDBJ databases">
        <title>Bacillus genomes from the desert of Cuatro Cienegas, Coahuila.</title>
        <authorList>
            <person name="Olmedo-Alvarez G."/>
        </authorList>
    </citation>
    <scope>NUCLEOTIDE SEQUENCE [LARGE SCALE GENOMIC DNA]</scope>
    <source>
        <strain evidence="8 9">CH446_14T</strain>
    </source>
</reference>
<evidence type="ECO:0000313" key="9">
    <source>
        <dbReference type="Proteomes" id="UP000322139"/>
    </source>
</evidence>
<keyword evidence="3" id="KW-0808">Transferase</keyword>
<evidence type="ECO:0000256" key="5">
    <source>
        <dbReference type="PIRSR" id="PIRSR000699-1"/>
    </source>
</evidence>
<dbReference type="PIRSF" id="PIRSF000699">
    <property type="entry name" value="PTS_IILac_III"/>
    <property type="match status" value="1"/>
</dbReference>
<keyword evidence="4" id="KW-0598">Phosphotransferase system</keyword>
<evidence type="ECO:0000256" key="2">
    <source>
        <dbReference type="ARBA" id="ARBA00022597"/>
    </source>
</evidence>
<dbReference type="AlphaFoldDB" id="A0A5D4RA05"/>
<feature type="active site" description="Tele-phosphohistidine intermediate" evidence="5">
    <location>
        <position position="76"/>
    </location>
</feature>
<dbReference type="Gene3D" id="1.20.58.80">
    <property type="entry name" value="Phosphotransferase system, lactose/cellobiose-type IIA subunit"/>
    <property type="match status" value="1"/>
</dbReference>
<accession>A0A5D4RA05</accession>
<evidence type="ECO:0000256" key="6">
    <source>
        <dbReference type="PIRSR" id="PIRSR000699-2"/>
    </source>
</evidence>
<dbReference type="PROSITE" id="PS51095">
    <property type="entry name" value="PTS_EIIA_TYPE_3"/>
    <property type="match status" value="1"/>
</dbReference>
<gene>
    <name evidence="8" type="ORF">FZD51_15360</name>
</gene>
<keyword evidence="1" id="KW-0813">Transport</keyword>
<keyword evidence="6" id="KW-0479">Metal-binding</keyword>
<organism evidence="8 9">
    <name type="scientific">Bacillus infantis</name>
    <dbReference type="NCBI Taxonomy" id="324767"/>
    <lineage>
        <taxon>Bacteria</taxon>
        <taxon>Bacillati</taxon>
        <taxon>Bacillota</taxon>
        <taxon>Bacilli</taxon>
        <taxon>Bacillales</taxon>
        <taxon>Bacillaceae</taxon>
        <taxon>Bacillus</taxon>
    </lineage>
</organism>
<evidence type="ECO:0000256" key="3">
    <source>
        <dbReference type="ARBA" id="ARBA00022679"/>
    </source>
</evidence>
<dbReference type="PANTHER" id="PTHR34382">
    <property type="entry name" value="PTS SYSTEM N,N'-DIACETYLCHITOBIOSE-SPECIFIC EIIA COMPONENT"/>
    <property type="match status" value="1"/>
</dbReference>